<proteinExistence type="predicted"/>
<dbReference type="AlphaFoldDB" id="A0A1Y1N8Q5"/>
<dbReference type="PANTHER" id="PTHR33198">
    <property type="entry name" value="ANK_REP_REGION DOMAIN-CONTAINING PROTEIN-RELATED"/>
    <property type="match status" value="1"/>
</dbReference>
<feature type="compositionally biased region" description="Basic and acidic residues" evidence="1">
    <location>
        <begin position="192"/>
        <end position="201"/>
    </location>
</feature>
<protein>
    <recommendedName>
        <fullName evidence="3">Retrotransposon gag domain-containing protein</fullName>
    </recommendedName>
</protein>
<accession>A0A1Y1N8Q5</accession>
<evidence type="ECO:0000313" key="2">
    <source>
        <dbReference type="EMBL" id="JAV94334.1"/>
    </source>
</evidence>
<reference evidence="2" key="1">
    <citation type="journal article" date="2016" name="Sci. Rep.">
        <title>Molecular characterization of firefly nuptial gifts: a multi-omics approach sheds light on postcopulatory sexual selection.</title>
        <authorList>
            <person name="Al-Wathiqui N."/>
            <person name="Fallon T.R."/>
            <person name="South A."/>
            <person name="Weng J.K."/>
            <person name="Lewis S.M."/>
        </authorList>
    </citation>
    <scope>NUCLEOTIDE SEQUENCE</scope>
</reference>
<dbReference type="EMBL" id="GEZM01009754">
    <property type="protein sequence ID" value="JAV94334.1"/>
    <property type="molecule type" value="Transcribed_RNA"/>
</dbReference>
<sequence>MPLIGTINSFNMKADNWILYEEQLEQFFVINDIKDTESCKKRVSALLSLIGHDTYRILRDLCTPTLPKESTYEQLCTLLRKHFSPTTSVFRERIEFYGARQEENETVNEWYARIHNLSTNCEFGNNLQDILRDKFVCGVLPGKIRDRICEEKPTTDFSKLLELALNKESTMLADSKNINTVAVRKKVNKTRGYEKQKRVESGARSGDSSKAKRQVNGHASVVGSNTRETKSQPFVNR</sequence>
<evidence type="ECO:0000256" key="1">
    <source>
        <dbReference type="SAM" id="MobiDB-lite"/>
    </source>
</evidence>
<feature type="compositionally biased region" description="Polar residues" evidence="1">
    <location>
        <begin position="222"/>
        <end position="237"/>
    </location>
</feature>
<organism evidence="2">
    <name type="scientific">Photinus pyralis</name>
    <name type="common">Common eastern firefly</name>
    <name type="synonym">Lampyris pyralis</name>
    <dbReference type="NCBI Taxonomy" id="7054"/>
    <lineage>
        <taxon>Eukaryota</taxon>
        <taxon>Metazoa</taxon>
        <taxon>Ecdysozoa</taxon>
        <taxon>Arthropoda</taxon>
        <taxon>Hexapoda</taxon>
        <taxon>Insecta</taxon>
        <taxon>Pterygota</taxon>
        <taxon>Neoptera</taxon>
        <taxon>Endopterygota</taxon>
        <taxon>Coleoptera</taxon>
        <taxon>Polyphaga</taxon>
        <taxon>Elateriformia</taxon>
        <taxon>Elateroidea</taxon>
        <taxon>Lampyridae</taxon>
        <taxon>Lampyrinae</taxon>
        <taxon>Photinus</taxon>
    </lineage>
</organism>
<feature type="region of interest" description="Disordered" evidence="1">
    <location>
        <begin position="192"/>
        <end position="237"/>
    </location>
</feature>
<name>A0A1Y1N8Q5_PHOPY</name>
<evidence type="ECO:0008006" key="3">
    <source>
        <dbReference type="Google" id="ProtNLM"/>
    </source>
</evidence>
<dbReference type="PANTHER" id="PTHR33198:SF19">
    <property type="entry name" value="CCHC-TYPE DOMAIN-CONTAINING PROTEIN"/>
    <property type="match status" value="1"/>
</dbReference>